<evidence type="ECO:0000256" key="2">
    <source>
        <dbReference type="ARBA" id="ARBA00022448"/>
    </source>
</evidence>
<dbReference type="GO" id="GO:0005886">
    <property type="term" value="C:plasma membrane"/>
    <property type="evidence" value="ECO:0007669"/>
    <property type="project" value="TreeGrafter"/>
</dbReference>
<dbReference type="Proteomes" id="UP000321464">
    <property type="component" value="Unassembled WGS sequence"/>
</dbReference>
<dbReference type="PANTHER" id="PTHR11706:SF33">
    <property type="entry name" value="NATURAL RESISTANCE-ASSOCIATED MACROPHAGE PROTEIN 2"/>
    <property type="match status" value="1"/>
</dbReference>
<organism evidence="8 9">
    <name type="scientific">Novosphingobium sediminis</name>
    <dbReference type="NCBI Taxonomy" id="707214"/>
    <lineage>
        <taxon>Bacteria</taxon>
        <taxon>Pseudomonadati</taxon>
        <taxon>Pseudomonadota</taxon>
        <taxon>Alphaproteobacteria</taxon>
        <taxon>Sphingomonadales</taxon>
        <taxon>Sphingomonadaceae</taxon>
        <taxon>Novosphingobium</taxon>
    </lineage>
</organism>
<feature type="transmembrane region" description="Helical" evidence="7">
    <location>
        <begin position="131"/>
        <end position="150"/>
    </location>
</feature>
<dbReference type="GO" id="GO:0034755">
    <property type="term" value="P:iron ion transmembrane transport"/>
    <property type="evidence" value="ECO:0007669"/>
    <property type="project" value="TreeGrafter"/>
</dbReference>
<evidence type="ECO:0000256" key="1">
    <source>
        <dbReference type="ARBA" id="ARBA00004141"/>
    </source>
</evidence>
<keyword evidence="5 7" id="KW-1133">Transmembrane helix</keyword>
<dbReference type="EMBL" id="BJYR01000010">
    <property type="protein sequence ID" value="GEN99745.1"/>
    <property type="molecule type" value="Genomic_DNA"/>
</dbReference>
<keyword evidence="6 7" id="KW-0472">Membrane</keyword>
<feature type="transmembrane region" description="Helical" evidence="7">
    <location>
        <begin position="370"/>
        <end position="393"/>
    </location>
</feature>
<proteinExistence type="predicted"/>
<accession>A0A512AJ57</accession>
<evidence type="ECO:0000256" key="6">
    <source>
        <dbReference type="ARBA" id="ARBA00023136"/>
    </source>
</evidence>
<keyword evidence="2" id="KW-0813">Transport</keyword>
<evidence type="ECO:0000256" key="7">
    <source>
        <dbReference type="SAM" id="Phobius"/>
    </source>
</evidence>
<dbReference type="OrthoDB" id="9787548at2"/>
<comment type="subcellular location">
    <subcellularLocation>
        <location evidence="1">Membrane</location>
        <topology evidence="1">Multi-pass membrane protein</topology>
    </subcellularLocation>
</comment>
<feature type="transmembrane region" description="Helical" evidence="7">
    <location>
        <begin position="196"/>
        <end position="215"/>
    </location>
</feature>
<feature type="transmembrane region" description="Helical" evidence="7">
    <location>
        <begin position="94"/>
        <end position="111"/>
    </location>
</feature>
<keyword evidence="4" id="KW-0769">Symport</keyword>
<feature type="transmembrane region" description="Helical" evidence="7">
    <location>
        <begin position="53"/>
        <end position="73"/>
    </location>
</feature>
<sequence>MSIEDARTEERHTEADARTWGEVLGPGLITGAADDDPSGIGTYSQVGAQFGFSLAWIMVFSYPLLVATQLICARIGAVTGHGIAHNLKRHYPRPVLWFAVVLLLVANTINLGSDLGAMAAALNLLLPGPTMLYVAMFGGISVLLEVFVSYARYTRILKWAAVSLLAYILVPFVAQLSLSEVLRGVLVPQLSYDRQTAMAVIATLGTTISPYLFFWQAGQEVEEQHRLHKHPLGVFPRAAGPGLNRMRTDTLVGMGVTSVTALFIVIATAATLHAHGINEVASADAAASALRPIAGDFSFLLFAVGIIGIGLLAVPVLAGSAAYALSETFGWTEGLDRKPHEAKAFYGAIVVAVLGGVALNLIGIDPMQALYWTAVINGLLAPPLMVMTMLAASNPKVMGRLTLPPLLKIGGWAATAVMILVSAMFLLS</sequence>
<feature type="transmembrane region" description="Helical" evidence="7">
    <location>
        <begin position="157"/>
        <end position="176"/>
    </location>
</feature>
<dbReference type="PANTHER" id="PTHR11706">
    <property type="entry name" value="SOLUTE CARRIER PROTEIN FAMILY 11 MEMBER"/>
    <property type="match status" value="1"/>
</dbReference>
<comment type="caution">
    <text evidence="8">The sequence shown here is derived from an EMBL/GenBank/DDBJ whole genome shotgun (WGS) entry which is preliminary data.</text>
</comment>
<keyword evidence="9" id="KW-1185">Reference proteome</keyword>
<evidence type="ECO:0000256" key="5">
    <source>
        <dbReference type="ARBA" id="ARBA00022989"/>
    </source>
</evidence>
<gene>
    <name evidence="8" type="ORF">NSE01_15780</name>
</gene>
<feature type="transmembrane region" description="Helical" evidence="7">
    <location>
        <begin position="344"/>
        <end position="364"/>
    </location>
</feature>
<feature type="transmembrane region" description="Helical" evidence="7">
    <location>
        <begin position="251"/>
        <end position="277"/>
    </location>
</feature>
<dbReference type="RefSeq" id="WP_147159079.1">
    <property type="nucleotide sequence ID" value="NZ_BJYR01000010.1"/>
</dbReference>
<dbReference type="GO" id="GO:0015086">
    <property type="term" value="F:cadmium ion transmembrane transporter activity"/>
    <property type="evidence" value="ECO:0007669"/>
    <property type="project" value="TreeGrafter"/>
</dbReference>
<protein>
    <submittedName>
        <fullName evidence="8">Iron transporter</fullName>
    </submittedName>
</protein>
<evidence type="ECO:0000256" key="3">
    <source>
        <dbReference type="ARBA" id="ARBA00022692"/>
    </source>
</evidence>
<evidence type="ECO:0000313" key="9">
    <source>
        <dbReference type="Proteomes" id="UP000321464"/>
    </source>
</evidence>
<reference evidence="8 9" key="1">
    <citation type="submission" date="2019-07" db="EMBL/GenBank/DDBJ databases">
        <title>Whole genome shotgun sequence of Novosphingobium sediminis NBRC 106119.</title>
        <authorList>
            <person name="Hosoyama A."/>
            <person name="Uohara A."/>
            <person name="Ohji S."/>
            <person name="Ichikawa N."/>
        </authorList>
    </citation>
    <scope>NUCLEOTIDE SEQUENCE [LARGE SCALE GENOMIC DNA]</scope>
    <source>
        <strain evidence="8 9">NBRC 106119</strain>
    </source>
</reference>
<evidence type="ECO:0000313" key="8">
    <source>
        <dbReference type="EMBL" id="GEN99745.1"/>
    </source>
</evidence>
<dbReference type="AlphaFoldDB" id="A0A512AJ57"/>
<keyword evidence="3 7" id="KW-0812">Transmembrane</keyword>
<dbReference type="GO" id="GO:0005384">
    <property type="term" value="F:manganese ion transmembrane transporter activity"/>
    <property type="evidence" value="ECO:0007669"/>
    <property type="project" value="TreeGrafter"/>
</dbReference>
<dbReference type="GO" id="GO:0015293">
    <property type="term" value="F:symporter activity"/>
    <property type="evidence" value="ECO:0007669"/>
    <property type="project" value="UniProtKB-KW"/>
</dbReference>
<feature type="transmembrane region" description="Helical" evidence="7">
    <location>
        <begin position="405"/>
        <end position="427"/>
    </location>
</feature>
<evidence type="ECO:0000256" key="4">
    <source>
        <dbReference type="ARBA" id="ARBA00022847"/>
    </source>
</evidence>
<dbReference type="Pfam" id="PF01566">
    <property type="entry name" value="Nramp"/>
    <property type="match status" value="1"/>
</dbReference>
<dbReference type="InterPro" id="IPR001046">
    <property type="entry name" value="NRAMP_fam"/>
</dbReference>
<name>A0A512AJ57_9SPHN</name>
<feature type="transmembrane region" description="Helical" evidence="7">
    <location>
        <begin position="297"/>
        <end position="323"/>
    </location>
</feature>